<reference evidence="2" key="1">
    <citation type="submission" date="2018-02" db="EMBL/GenBank/DDBJ databases">
        <title>Rhizophora mucronata_Transcriptome.</title>
        <authorList>
            <person name="Meera S.P."/>
            <person name="Sreeshan A."/>
            <person name="Augustine A."/>
        </authorList>
    </citation>
    <scope>NUCLEOTIDE SEQUENCE</scope>
    <source>
        <tissue evidence="2">Leaf</tissue>
    </source>
</reference>
<name>A0A2P2NYQ3_RHIMU</name>
<accession>A0A2P2NYQ3</accession>
<organism evidence="2">
    <name type="scientific">Rhizophora mucronata</name>
    <name type="common">Asiatic mangrove</name>
    <dbReference type="NCBI Taxonomy" id="61149"/>
    <lineage>
        <taxon>Eukaryota</taxon>
        <taxon>Viridiplantae</taxon>
        <taxon>Streptophyta</taxon>
        <taxon>Embryophyta</taxon>
        <taxon>Tracheophyta</taxon>
        <taxon>Spermatophyta</taxon>
        <taxon>Magnoliopsida</taxon>
        <taxon>eudicotyledons</taxon>
        <taxon>Gunneridae</taxon>
        <taxon>Pentapetalae</taxon>
        <taxon>rosids</taxon>
        <taxon>fabids</taxon>
        <taxon>Malpighiales</taxon>
        <taxon>Rhizophoraceae</taxon>
        <taxon>Rhizophora</taxon>
    </lineage>
</organism>
<dbReference type="AlphaFoldDB" id="A0A2P2NYQ3"/>
<protein>
    <submittedName>
        <fullName evidence="2">Uncharacterized protein</fullName>
    </submittedName>
</protein>
<dbReference type="EMBL" id="GGEC01067162">
    <property type="protein sequence ID" value="MBX47646.1"/>
    <property type="molecule type" value="Transcribed_RNA"/>
</dbReference>
<evidence type="ECO:0000313" key="2">
    <source>
        <dbReference type="EMBL" id="MBX47646.1"/>
    </source>
</evidence>
<sequence length="54" mass="6014">MICRTLYMQAFGPPENDAKTIGHGIIFSSPRSSLRMPNADASAFSGKNKLRNWE</sequence>
<feature type="region of interest" description="Disordered" evidence="1">
    <location>
        <begin position="33"/>
        <end position="54"/>
    </location>
</feature>
<proteinExistence type="predicted"/>
<evidence type="ECO:0000256" key="1">
    <source>
        <dbReference type="SAM" id="MobiDB-lite"/>
    </source>
</evidence>